<proteinExistence type="predicted"/>
<dbReference type="EMBL" id="BPLQ01000840">
    <property type="protein sequence ID" value="GIX75612.1"/>
    <property type="molecule type" value="Genomic_DNA"/>
</dbReference>
<gene>
    <name evidence="1" type="ORF">CDAR_13621</name>
</gene>
<evidence type="ECO:0000313" key="1">
    <source>
        <dbReference type="EMBL" id="GIX75612.1"/>
    </source>
</evidence>
<dbReference type="AlphaFoldDB" id="A0AAV4MW65"/>
<evidence type="ECO:0000313" key="2">
    <source>
        <dbReference type="Proteomes" id="UP001054837"/>
    </source>
</evidence>
<dbReference type="Proteomes" id="UP001054837">
    <property type="component" value="Unassembled WGS sequence"/>
</dbReference>
<name>A0AAV4MW65_9ARAC</name>
<comment type="caution">
    <text evidence="1">The sequence shown here is derived from an EMBL/GenBank/DDBJ whole genome shotgun (WGS) entry which is preliminary data.</text>
</comment>
<keyword evidence="2" id="KW-1185">Reference proteome</keyword>
<organism evidence="1 2">
    <name type="scientific">Caerostris darwini</name>
    <dbReference type="NCBI Taxonomy" id="1538125"/>
    <lineage>
        <taxon>Eukaryota</taxon>
        <taxon>Metazoa</taxon>
        <taxon>Ecdysozoa</taxon>
        <taxon>Arthropoda</taxon>
        <taxon>Chelicerata</taxon>
        <taxon>Arachnida</taxon>
        <taxon>Araneae</taxon>
        <taxon>Araneomorphae</taxon>
        <taxon>Entelegynae</taxon>
        <taxon>Araneoidea</taxon>
        <taxon>Araneidae</taxon>
        <taxon>Caerostris</taxon>
    </lineage>
</organism>
<reference evidence="1 2" key="1">
    <citation type="submission" date="2021-06" db="EMBL/GenBank/DDBJ databases">
        <title>Caerostris darwini draft genome.</title>
        <authorList>
            <person name="Kono N."/>
            <person name="Arakawa K."/>
        </authorList>
    </citation>
    <scope>NUCLEOTIDE SEQUENCE [LARGE SCALE GENOMIC DNA]</scope>
</reference>
<protein>
    <submittedName>
        <fullName evidence="1">Uncharacterized protein</fullName>
    </submittedName>
</protein>
<feature type="non-terminal residue" evidence="1">
    <location>
        <position position="1"/>
    </location>
</feature>
<sequence>ISLTIRTIEIGPENTAAHRINEQRVSLSRRGDRKQEPSAMCNIAGKYIQLFFSVNAYILPDINLAVLASPASGDWPYVGDAVPLQPLNCRLPPSAAFTVS</sequence>
<accession>A0AAV4MW65</accession>